<evidence type="ECO:0000256" key="5">
    <source>
        <dbReference type="SAM" id="SignalP"/>
    </source>
</evidence>
<evidence type="ECO:0000256" key="2">
    <source>
        <dbReference type="ARBA" id="ARBA00023136"/>
    </source>
</evidence>
<dbReference type="SUPFAM" id="SSF56935">
    <property type="entry name" value="Porins"/>
    <property type="match status" value="2"/>
</dbReference>
<dbReference type="AlphaFoldDB" id="A0A844XQ77"/>
<dbReference type="InterPro" id="IPR036942">
    <property type="entry name" value="Beta-barrel_TonB_sf"/>
</dbReference>
<keyword evidence="5" id="KW-0732">Signal</keyword>
<feature type="region of interest" description="Disordered" evidence="4">
    <location>
        <begin position="25"/>
        <end position="48"/>
    </location>
</feature>
<dbReference type="GO" id="GO:0009279">
    <property type="term" value="C:cell outer membrane"/>
    <property type="evidence" value="ECO:0007669"/>
    <property type="project" value="UniProtKB-SubCell"/>
</dbReference>
<organism evidence="6 7">
    <name type="scientific">Qipengyuania vulgaris</name>
    <dbReference type="NCBI Taxonomy" id="291985"/>
    <lineage>
        <taxon>Bacteria</taxon>
        <taxon>Pseudomonadati</taxon>
        <taxon>Pseudomonadota</taxon>
        <taxon>Alphaproteobacteria</taxon>
        <taxon>Sphingomonadales</taxon>
        <taxon>Erythrobacteraceae</taxon>
        <taxon>Qipengyuania</taxon>
    </lineage>
</organism>
<evidence type="ECO:0000313" key="7">
    <source>
        <dbReference type="Proteomes" id="UP000448199"/>
    </source>
</evidence>
<evidence type="ECO:0000256" key="3">
    <source>
        <dbReference type="ARBA" id="ARBA00023237"/>
    </source>
</evidence>
<evidence type="ECO:0000256" key="1">
    <source>
        <dbReference type="ARBA" id="ARBA00004442"/>
    </source>
</evidence>
<keyword evidence="3" id="KW-0998">Cell outer membrane</keyword>
<feature type="region of interest" description="Disordered" evidence="4">
    <location>
        <begin position="581"/>
        <end position="617"/>
    </location>
</feature>
<gene>
    <name evidence="6" type="ORF">GRI69_05830</name>
</gene>
<evidence type="ECO:0000256" key="4">
    <source>
        <dbReference type="SAM" id="MobiDB-lite"/>
    </source>
</evidence>
<dbReference type="Gene3D" id="2.40.170.20">
    <property type="entry name" value="TonB-dependent receptor, beta-barrel domain"/>
    <property type="match status" value="1"/>
</dbReference>
<keyword evidence="2" id="KW-0472">Membrane</keyword>
<accession>A0A844XQ77</accession>
<feature type="compositionally biased region" description="Low complexity" evidence="4">
    <location>
        <begin position="596"/>
        <end position="610"/>
    </location>
</feature>
<dbReference type="RefSeq" id="WP_237452963.1">
    <property type="nucleotide sequence ID" value="NZ_WTYC01000002.1"/>
</dbReference>
<dbReference type="InterPro" id="IPR037066">
    <property type="entry name" value="Plug_dom_sf"/>
</dbReference>
<keyword evidence="7" id="KW-1185">Reference proteome</keyword>
<proteinExistence type="predicted"/>
<feature type="chain" id="PRO_5032912512" description="TonB-dependent receptor" evidence="5">
    <location>
        <begin position="26"/>
        <end position="918"/>
    </location>
</feature>
<dbReference type="PANTHER" id="PTHR47234">
    <property type="match status" value="1"/>
</dbReference>
<evidence type="ECO:0008006" key="8">
    <source>
        <dbReference type="Google" id="ProtNLM"/>
    </source>
</evidence>
<dbReference type="EMBL" id="WTYC01000002">
    <property type="protein sequence ID" value="MXO47770.1"/>
    <property type="molecule type" value="Genomic_DNA"/>
</dbReference>
<name>A0A844XQ77_9SPHN</name>
<reference evidence="6 7" key="1">
    <citation type="submission" date="2019-12" db="EMBL/GenBank/DDBJ databases">
        <title>Genomic-based taxomic classification of the family Erythrobacteraceae.</title>
        <authorList>
            <person name="Xu L."/>
        </authorList>
    </citation>
    <scope>NUCLEOTIDE SEQUENCE [LARGE SCALE GENOMIC DNA]</scope>
    <source>
        <strain evidence="6 7">DSM 17792</strain>
    </source>
</reference>
<sequence length="918" mass="99596">MHRYGKSTLLALTAIWVWQIPSAMAQDEDGQEQPADNSADAEAAVPPGDEGDIVVYGTRLKGQLIIDQPPLAEYDEADIAAFGAGSIADLIDAIEPATSSGARGGRGGGRPVFLINGIRVSSSREFRSYPPEAVAKVEVFAEEVAQRFGYSPDQRVVNIVLKPNFQSLTVEVEYEQPGSGGYSASEQEATWLRIGEKGRLNFNVEAQDRSLLTEAERGLVLTDIPGEAQFRSLVSDTMSLQAEGNYTRAFMDSGSSISLNGTIGHDESRSLSGLAIDGATPLERRGETDSYSAGLTFNKPLGAWDATFTNDSNHTRSLTEIDRNDASGFDTARSRTYTTSNKLTLNGFPLQLPAGELSTTLDLGLDWTRLESEDSRADSDISLTRRGLNGGLTVTAPIARRGDPLGVIGDISLTATGGFENLSDFGTLANWSLGANWSPFENLNLSATRIYREVAPSLANLGNPRIDEFNSTVFDYRSGETVLATVVTGGNPDLVAETQNDWKFSANWELPFWENSRLSADYGINRSRDVTSSPSFSSAFEQAFPDRVTRDSDGELLAIDRRPLTLYETRSRILSFGFNTRGQIGKAPERTERRGPPSAGGQAAAQAPPGEQGGGFDPARMQAVREVFCNTPEGETPDLSQIPEAFRARLLDENGNPDPAKIAAARERFCGEEAQERSERFAAMRTAICADPPNLDALPEEMLARLRNEDGEIDPERLKTLRERMCSADAAAAGESGQQGRRGGGGRMARMMGGGGNEDTRPRYFLGFNHNIVLENEVLLSENGPLFDQIDGFVLGGGAVPRHSSRLQGGIFWQGYGFRLSGQYVGGAVLRGGELPGSSDLFFGDLATVDIRLFADLGEAFDKEDGFLKGLRVSAMMDNVFDARRRVTDENGVVPDAYEPFRIDPTGRYFGIEVRKAF</sequence>
<feature type="signal peptide" evidence="5">
    <location>
        <begin position="1"/>
        <end position="25"/>
    </location>
</feature>
<protein>
    <recommendedName>
        <fullName evidence="8">TonB-dependent receptor</fullName>
    </recommendedName>
</protein>
<dbReference type="Proteomes" id="UP000448199">
    <property type="component" value="Unassembled WGS sequence"/>
</dbReference>
<dbReference type="Gene3D" id="2.170.130.10">
    <property type="entry name" value="TonB-dependent receptor, plug domain"/>
    <property type="match status" value="1"/>
</dbReference>
<dbReference type="PANTHER" id="PTHR47234:SF3">
    <property type="entry name" value="SECRETIN_TONB SHORT N-TERMINAL DOMAIN-CONTAINING PROTEIN"/>
    <property type="match status" value="1"/>
</dbReference>
<evidence type="ECO:0000313" key="6">
    <source>
        <dbReference type="EMBL" id="MXO47770.1"/>
    </source>
</evidence>
<comment type="subcellular location">
    <subcellularLocation>
        <location evidence="1">Cell outer membrane</location>
    </subcellularLocation>
</comment>
<comment type="caution">
    <text evidence="6">The sequence shown here is derived from an EMBL/GenBank/DDBJ whole genome shotgun (WGS) entry which is preliminary data.</text>
</comment>